<sequence length="180" mass="20548">MNQSYTHETPRLCGHVLVDLEPTTTTNVVTFHGVEISILDVSVEQVLDTEKKISSDRSVQLEDLCFSGLFEIVNEAHTVIHEDVERQQISVILKQTLIKGHRYRVGLFYVAKVRDDNRGFFRANYKNDNTSCCHEGWFGGTQMEATNARRVLPCLHSGGRVLILPYLSMYWALNSTLQFK</sequence>
<protein>
    <recommendedName>
        <fullName evidence="1">Aminopeptidase N-like N-terminal domain-containing protein</fullName>
    </recommendedName>
</protein>
<dbReference type="PANTHER" id="PTHR11533">
    <property type="entry name" value="PROTEASE M1 ZINC METALLOPROTEASE"/>
    <property type="match status" value="1"/>
</dbReference>
<dbReference type="InterPro" id="IPR050344">
    <property type="entry name" value="Peptidase_M1_aminopeptidases"/>
</dbReference>
<organism evidence="2 3">
    <name type="scientific">Daphnia magna</name>
    <dbReference type="NCBI Taxonomy" id="35525"/>
    <lineage>
        <taxon>Eukaryota</taxon>
        <taxon>Metazoa</taxon>
        <taxon>Ecdysozoa</taxon>
        <taxon>Arthropoda</taxon>
        <taxon>Crustacea</taxon>
        <taxon>Branchiopoda</taxon>
        <taxon>Diplostraca</taxon>
        <taxon>Cladocera</taxon>
        <taxon>Anomopoda</taxon>
        <taxon>Daphniidae</taxon>
        <taxon>Daphnia</taxon>
    </lineage>
</organism>
<dbReference type="Gene3D" id="2.60.40.1730">
    <property type="entry name" value="tricorn interacting facor f3 domain"/>
    <property type="match status" value="1"/>
</dbReference>
<gene>
    <name evidence="2" type="ORF">OUZ56_015315</name>
</gene>
<proteinExistence type="predicted"/>
<feature type="domain" description="Aminopeptidase N-like N-terminal" evidence="1">
    <location>
        <begin position="11"/>
        <end position="155"/>
    </location>
</feature>
<name>A0ABR0AMT8_9CRUS</name>
<dbReference type="EMBL" id="JAOYFB010000038">
    <property type="protein sequence ID" value="KAK4026308.1"/>
    <property type="molecule type" value="Genomic_DNA"/>
</dbReference>
<accession>A0ABR0AMT8</accession>
<dbReference type="InterPro" id="IPR045357">
    <property type="entry name" value="Aminopeptidase_N-like_N"/>
</dbReference>
<dbReference type="InterPro" id="IPR042097">
    <property type="entry name" value="Aminopeptidase_N-like_N_sf"/>
</dbReference>
<evidence type="ECO:0000259" key="1">
    <source>
        <dbReference type="Pfam" id="PF17900"/>
    </source>
</evidence>
<dbReference type="PANTHER" id="PTHR11533:SF294">
    <property type="entry name" value="THYROTROPIN-RELEASING HORMONE-DEGRADING ECTOENZYME"/>
    <property type="match status" value="1"/>
</dbReference>
<reference evidence="2 3" key="1">
    <citation type="journal article" date="2023" name="Nucleic Acids Res.">
        <title>The hologenome of Daphnia magna reveals possible DNA methylation and microbiome-mediated evolution of the host genome.</title>
        <authorList>
            <person name="Chaturvedi A."/>
            <person name="Li X."/>
            <person name="Dhandapani V."/>
            <person name="Marshall H."/>
            <person name="Kissane S."/>
            <person name="Cuenca-Cambronero M."/>
            <person name="Asole G."/>
            <person name="Calvet F."/>
            <person name="Ruiz-Romero M."/>
            <person name="Marangio P."/>
            <person name="Guigo R."/>
            <person name="Rago D."/>
            <person name="Mirbahai L."/>
            <person name="Eastwood N."/>
            <person name="Colbourne J.K."/>
            <person name="Zhou J."/>
            <person name="Mallon E."/>
            <person name="Orsini L."/>
        </authorList>
    </citation>
    <scope>NUCLEOTIDE SEQUENCE [LARGE SCALE GENOMIC DNA]</scope>
    <source>
        <strain evidence="2">LRV0_1</strain>
    </source>
</reference>
<dbReference type="Pfam" id="PF17900">
    <property type="entry name" value="Peptidase_M1_N"/>
    <property type="match status" value="1"/>
</dbReference>
<evidence type="ECO:0000313" key="2">
    <source>
        <dbReference type="EMBL" id="KAK4026308.1"/>
    </source>
</evidence>
<dbReference type="Proteomes" id="UP001234178">
    <property type="component" value="Unassembled WGS sequence"/>
</dbReference>
<keyword evidence="3" id="KW-1185">Reference proteome</keyword>
<dbReference type="SUPFAM" id="SSF63737">
    <property type="entry name" value="Leukotriene A4 hydrolase N-terminal domain"/>
    <property type="match status" value="1"/>
</dbReference>
<comment type="caution">
    <text evidence="2">The sequence shown here is derived from an EMBL/GenBank/DDBJ whole genome shotgun (WGS) entry which is preliminary data.</text>
</comment>
<evidence type="ECO:0000313" key="3">
    <source>
        <dbReference type="Proteomes" id="UP001234178"/>
    </source>
</evidence>